<dbReference type="EMBL" id="MVIE01000011">
    <property type="protein sequence ID" value="ORB42116.1"/>
    <property type="molecule type" value="Genomic_DNA"/>
</dbReference>
<accession>A0A1X0IBG8</accession>
<organism evidence="2 3">
    <name type="scientific">Mycobacterium paraseoulense</name>
    <dbReference type="NCBI Taxonomy" id="590652"/>
    <lineage>
        <taxon>Bacteria</taxon>
        <taxon>Bacillati</taxon>
        <taxon>Actinomycetota</taxon>
        <taxon>Actinomycetes</taxon>
        <taxon>Mycobacteriales</taxon>
        <taxon>Mycobacteriaceae</taxon>
        <taxon>Mycobacterium</taxon>
    </lineage>
</organism>
<reference evidence="2 3" key="1">
    <citation type="submission" date="2017-02" db="EMBL/GenBank/DDBJ databases">
        <title>The new phylogeny of genus Mycobacterium.</title>
        <authorList>
            <person name="Tortoli E."/>
            <person name="Trovato A."/>
            <person name="Cirillo D.M."/>
        </authorList>
    </citation>
    <scope>NUCLEOTIDE SEQUENCE [LARGE SCALE GENOMIC DNA]</scope>
    <source>
        <strain evidence="2 3">DSM 45000</strain>
    </source>
</reference>
<name>A0A1X0IBG8_9MYCO</name>
<gene>
    <name evidence="2" type="ORF">BST39_11595</name>
</gene>
<dbReference type="AlphaFoldDB" id="A0A1X0IBG8"/>
<dbReference type="STRING" id="590652.BST39_11595"/>
<dbReference type="Proteomes" id="UP000192513">
    <property type="component" value="Unassembled WGS sequence"/>
</dbReference>
<dbReference type="InterPro" id="IPR003779">
    <property type="entry name" value="CMD-like"/>
</dbReference>
<dbReference type="Pfam" id="PF02627">
    <property type="entry name" value="CMD"/>
    <property type="match status" value="1"/>
</dbReference>
<keyword evidence="3" id="KW-1185">Reference proteome</keyword>
<dbReference type="SUPFAM" id="SSF69118">
    <property type="entry name" value="AhpD-like"/>
    <property type="match status" value="1"/>
</dbReference>
<comment type="caution">
    <text evidence="2">The sequence shown here is derived from an EMBL/GenBank/DDBJ whole genome shotgun (WGS) entry which is preliminary data.</text>
</comment>
<evidence type="ECO:0000313" key="3">
    <source>
        <dbReference type="Proteomes" id="UP000192513"/>
    </source>
</evidence>
<sequence>MVTEIVTPRIGGLEPPYEPSVAAQLQKMMPPNVPPIALFRVVVRNMPMAEAMTLWGGYELSRKLSLSLRDREIVIDRTCARCGCEYEWGVHVAFFAEKARLDREQVRSLTHGGADDPCWSAGRDRLLVRAVDSLCDRRDIDDALWTALRTEFDEREILDLTMLCGWYHAISFTARAARVPLEAGSPTFGGIGR</sequence>
<dbReference type="InterPro" id="IPR029032">
    <property type="entry name" value="AhpD-like"/>
</dbReference>
<dbReference type="RefSeq" id="WP_197747124.1">
    <property type="nucleotide sequence ID" value="NZ_AP022619.1"/>
</dbReference>
<dbReference type="PANTHER" id="PTHR34846">
    <property type="entry name" value="4-CARBOXYMUCONOLACTONE DECARBOXYLASE FAMILY PROTEIN (AFU_ORTHOLOGUE AFUA_6G11590)"/>
    <property type="match status" value="1"/>
</dbReference>
<evidence type="ECO:0000313" key="2">
    <source>
        <dbReference type="EMBL" id="ORB42116.1"/>
    </source>
</evidence>
<dbReference type="PANTHER" id="PTHR34846:SF5">
    <property type="entry name" value="CARBOXYMUCONOLACTONE DECARBOXYLASE-LIKE DOMAIN-CONTAINING PROTEIN"/>
    <property type="match status" value="1"/>
</dbReference>
<proteinExistence type="predicted"/>
<dbReference type="GO" id="GO:0051920">
    <property type="term" value="F:peroxiredoxin activity"/>
    <property type="evidence" value="ECO:0007669"/>
    <property type="project" value="InterPro"/>
</dbReference>
<dbReference type="Gene3D" id="1.20.1290.10">
    <property type="entry name" value="AhpD-like"/>
    <property type="match status" value="1"/>
</dbReference>
<protein>
    <submittedName>
        <fullName evidence="2">Carboxymuconolactone decarboxylase</fullName>
    </submittedName>
</protein>
<feature type="domain" description="Carboxymuconolactone decarboxylase-like" evidence="1">
    <location>
        <begin position="49"/>
        <end position="119"/>
    </location>
</feature>
<evidence type="ECO:0000259" key="1">
    <source>
        <dbReference type="Pfam" id="PF02627"/>
    </source>
</evidence>